<gene>
    <name evidence="1" type="ORF">KG103_00250</name>
</gene>
<name>A0ABX8D5R6_9CELL</name>
<dbReference type="EMBL" id="CP074405">
    <property type="protein sequence ID" value="QVI62431.1"/>
    <property type="molecule type" value="Genomic_DNA"/>
</dbReference>
<reference evidence="1 2" key="1">
    <citation type="submission" date="2021-05" db="EMBL/GenBank/DDBJ databases">
        <title>Novel species in genus Cellulomonas.</title>
        <authorList>
            <person name="Zhang G."/>
        </authorList>
    </citation>
    <scope>NUCLEOTIDE SEQUENCE [LARGE SCALE GENOMIC DNA]</scope>
    <source>
        <strain evidence="2">zg-ZUI222</strain>
    </source>
</reference>
<evidence type="ECO:0008006" key="3">
    <source>
        <dbReference type="Google" id="ProtNLM"/>
    </source>
</evidence>
<dbReference type="Proteomes" id="UP000677804">
    <property type="component" value="Chromosome"/>
</dbReference>
<proteinExistence type="predicted"/>
<organism evidence="1 2">
    <name type="scientific">Cellulomonas wangleii</name>
    <dbReference type="NCBI Taxonomy" id="2816956"/>
    <lineage>
        <taxon>Bacteria</taxon>
        <taxon>Bacillati</taxon>
        <taxon>Actinomycetota</taxon>
        <taxon>Actinomycetes</taxon>
        <taxon>Micrococcales</taxon>
        <taxon>Cellulomonadaceae</taxon>
        <taxon>Cellulomonas</taxon>
    </lineage>
</organism>
<accession>A0ABX8D5R6</accession>
<dbReference type="RefSeq" id="WP_207340091.1">
    <property type="nucleotide sequence ID" value="NZ_CP074405.1"/>
</dbReference>
<evidence type="ECO:0000313" key="1">
    <source>
        <dbReference type="EMBL" id="QVI62431.1"/>
    </source>
</evidence>
<sequence length="154" mass="17044">MYWLHPAVEGDLGPGVDYDITRDPQLLGELAYEFDDWGGDDIVQTSGYWLVSGRLAQALSTSALTGWELAPVRVSTSDVFDQLHPDGLDMPTWHRLVPVGTPTDDFTLVRRVYLCVSERALALLRGFDLTHARIRDESEIPPIRDAGGHPVNGS</sequence>
<evidence type="ECO:0000313" key="2">
    <source>
        <dbReference type="Proteomes" id="UP000677804"/>
    </source>
</evidence>
<keyword evidence="2" id="KW-1185">Reference proteome</keyword>
<protein>
    <recommendedName>
        <fullName evidence="3">RES domain-containing protein</fullName>
    </recommendedName>
</protein>